<evidence type="ECO:0000313" key="1">
    <source>
        <dbReference type="EMBL" id="KRL87027.1"/>
    </source>
</evidence>
<dbReference type="STRING" id="1423783.FC50_GL000228"/>
<dbReference type="AlphaFoldDB" id="A0A0R1U6Q8"/>
<dbReference type="OrthoDB" id="1767844at2"/>
<gene>
    <name evidence="1" type="ORF">FC50_GL000228</name>
</gene>
<organism evidence="1 2">
    <name type="scientific">Lacticaseibacillus pantheris DSM 15945 = JCM 12539 = NBRC 106106</name>
    <dbReference type="NCBI Taxonomy" id="1423783"/>
    <lineage>
        <taxon>Bacteria</taxon>
        <taxon>Bacillati</taxon>
        <taxon>Bacillota</taxon>
        <taxon>Bacilli</taxon>
        <taxon>Lactobacillales</taxon>
        <taxon>Lactobacillaceae</taxon>
        <taxon>Lacticaseibacillus</taxon>
    </lineage>
</organism>
<dbReference type="GO" id="GO:0006352">
    <property type="term" value="P:DNA-templated transcription initiation"/>
    <property type="evidence" value="ECO:0007669"/>
    <property type="project" value="InterPro"/>
</dbReference>
<reference evidence="1 2" key="1">
    <citation type="journal article" date="2015" name="Genome Announc.">
        <title>Expanding the biotechnology potential of lactobacilli through comparative genomics of 213 strains and associated genera.</title>
        <authorList>
            <person name="Sun Z."/>
            <person name="Harris H.M."/>
            <person name="McCann A."/>
            <person name="Guo C."/>
            <person name="Argimon S."/>
            <person name="Zhang W."/>
            <person name="Yang X."/>
            <person name="Jeffery I.B."/>
            <person name="Cooney J.C."/>
            <person name="Kagawa T.F."/>
            <person name="Liu W."/>
            <person name="Song Y."/>
            <person name="Salvetti E."/>
            <person name="Wrobel A."/>
            <person name="Rasinkangas P."/>
            <person name="Parkhill J."/>
            <person name="Rea M.C."/>
            <person name="O'Sullivan O."/>
            <person name="Ritari J."/>
            <person name="Douillard F.P."/>
            <person name="Paul Ross R."/>
            <person name="Yang R."/>
            <person name="Briner A.E."/>
            <person name="Felis G.E."/>
            <person name="de Vos W.M."/>
            <person name="Barrangou R."/>
            <person name="Klaenhammer T.R."/>
            <person name="Caufield P.W."/>
            <person name="Cui Y."/>
            <person name="Zhang H."/>
            <person name="O'Toole P.W."/>
        </authorList>
    </citation>
    <scope>NUCLEOTIDE SEQUENCE [LARGE SCALE GENOMIC DNA]</scope>
    <source>
        <strain evidence="1 2">DSM 15945</strain>
    </source>
</reference>
<comment type="caution">
    <text evidence="1">The sequence shown here is derived from an EMBL/GenBank/DDBJ whole genome shotgun (WGS) entry which is preliminary data.</text>
</comment>
<dbReference type="PATRIC" id="fig|1423783.4.peg.237"/>
<dbReference type="Proteomes" id="UP000051922">
    <property type="component" value="Unassembled WGS sequence"/>
</dbReference>
<dbReference type="InterPro" id="IPR013325">
    <property type="entry name" value="RNA_pol_sigma_r2"/>
</dbReference>
<dbReference type="RefSeq" id="WP_054649654.1">
    <property type="nucleotide sequence ID" value="NZ_AZFJ01000036.1"/>
</dbReference>
<dbReference type="GO" id="GO:0003700">
    <property type="term" value="F:DNA-binding transcription factor activity"/>
    <property type="evidence" value="ECO:0007669"/>
    <property type="project" value="InterPro"/>
</dbReference>
<evidence type="ECO:0000313" key="2">
    <source>
        <dbReference type="Proteomes" id="UP000051922"/>
    </source>
</evidence>
<name>A0A0R1U6Q8_9LACO</name>
<accession>A0A0R1U6Q8</accession>
<sequence>MERQELRDLKAAIDDDRLLEQNFMRYIRIPRRLIGLYNIRGFDRADWYQEARIAHLTAVRQFDGDGGSQFGCYYRMILSAHFYSLMRRAMAQKRIGDLYAQPQGIVGEEEEGIGGGQYPRHSSVEGDCVIRAGIEELWGRLSSTEAEALRLTLSGRQSTTRRHRQAMGRVRAKMVEFLYA</sequence>
<keyword evidence="2" id="KW-1185">Reference proteome</keyword>
<protein>
    <recommendedName>
        <fullName evidence="3">RNA polymerase sigma-70 region 2 domain-containing protein</fullName>
    </recommendedName>
</protein>
<evidence type="ECO:0008006" key="3">
    <source>
        <dbReference type="Google" id="ProtNLM"/>
    </source>
</evidence>
<proteinExistence type="predicted"/>
<dbReference type="SUPFAM" id="SSF88946">
    <property type="entry name" value="Sigma2 domain of RNA polymerase sigma factors"/>
    <property type="match status" value="1"/>
</dbReference>
<dbReference type="EMBL" id="AZFJ01000036">
    <property type="protein sequence ID" value="KRL87027.1"/>
    <property type="molecule type" value="Genomic_DNA"/>
</dbReference>